<reference evidence="4" key="1">
    <citation type="journal article" date="2021" name="PeerJ">
        <title>Extensive microbial diversity within the chicken gut microbiome revealed by metagenomics and culture.</title>
        <authorList>
            <person name="Gilroy R."/>
            <person name="Ravi A."/>
            <person name="Getino M."/>
            <person name="Pursley I."/>
            <person name="Horton D.L."/>
            <person name="Alikhan N.F."/>
            <person name="Baker D."/>
            <person name="Gharbi K."/>
            <person name="Hall N."/>
            <person name="Watson M."/>
            <person name="Adriaenssens E.M."/>
            <person name="Foster-Nyarko E."/>
            <person name="Jarju S."/>
            <person name="Secka A."/>
            <person name="Antonio M."/>
            <person name="Oren A."/>
            <person name="Chaudhuri R.R."/>
            <person name="La Ragione R."/>
            <person name="Hildebrand F."/>
            <person name="Pallen M.J."/>
        </authorList>
    </citation>
    <scope>NUCLEOTIDE SEQUENCE</scope>
    <source>
        <strain evidence="4">Gambia16-554</strain>
    </source>
</reference>
<dbReference type="Proteomes" id="UP000824115">
    <property type="component" value="Unassembled WGS sequence"/>
</dbReference>
<dbReference type="GO" id="GO:0016020">
    <property type="term" value="C:membrane"/>
    <property type="evidence" value="ECO:0007669"/>
    <property type="project" value="TreeGrafter"/>
</dbReference>
<dbReference type="InterPro" id="IPR000873">
    <property type="entry name" value="AMP-dep_synth/lig_dom"/>
</dbReference>
<dbReference type="SUPFAM" id="SSF56801">
    <property type="entry name" value="Acetyl-CoA synthetase-like"/>
    <property type="match status" value="1"/>
</dbReference>
<dbReference type="AlphaFoldDB" id="A0A9D2K994"/>
<evidence type="ECO:0000313" key="5">
    <source>
        <dbReference type="Proteomes" id="UP000824115"/>
    </source>
</evidence>
<evidence type="ECO:0000313" key="4">
    <source>
        <dbReference type="EMBL" id="HIZ86283.1"/>
    </source>
</evidence>
<gene>
    <name evidence="4" type="ORF">IAC04_07305</name>
</gene>
<name>A0A9D2K994_9BACT</name>
<dbReference type="PROSITE" id="PS00455">
    <property type="entry name" value="AMP_BINDING"/>
    <property type="match status" value="1"/>
</dbReference>
<keyword evidence="2" id="KW-0067">ATP-binding</keyword>
<dbReference type="Pfam" id="PF23562">
    <property type="entry name" value="AMP-binding_C_3"/>
    <property type="match status" value="1"/>
</dbReference>
<keyword evidence="1" id="KW-0547">Nucleotide-binding</keyword>
<comment type="caution">
    <text evidence="4">The sequence shown here is derived from an EMBL/GenBank/DDBJ whole genome shotgun (WGS) entry which is preliminary data.</text>
</comment>
<dbReference type="InterPro" id="IPR042099">
    <property type="entry name" value="ANL_N_sf"/>
</dbReference>
<dbReference type="GO" id="GO:0005524">
    <property type="term" value="F:ATP binding"/>
    <property type="evidence" value="ECO:0007669"/>
    <property type="project" value="UniProtKB-KW"/>
</dbReference>
<organism evidence="4 5">
    <name type="scientific">Candidatus Coprenecus stercoravium</name>
    <dbReference type="NCBI Taxonomy" id="2840735"/>
    <lineage>
        <taxon>Bacteria</taxon>
        <taxon>Pseudomonadati</taxon>
        <taxon>Bacteroidota</taxon>
        <taxon>Bacteroidia</taxon>
        <taxon>Bacteroidales</taxon>
        <taxon>Rikenellaceae</taxon>
        <taxon>Rikenellaceae incertae sedis</taxon>
        <taxon>Candidatus Coprenecus</taxon>
    </lineage>
</organism>
<sequence length="553" mass="62551">MNPESLNKIIEESIKKNWDYPALSDYNGVTLYYRDVARKIAKIHIMLEMCGLQKGDKIAICSRNQANWAVSFLAAITYGAVPVPLLHEFKSSNIYHLVNHSEARVFFVGDMIWEGLTQSEMPGLDAIILMNDFSLLYASNDKIVQTREHLNELFGKKYPHSFNPECVSYYKDSPEELAMINYTSGTSGFSKGVMLPYRSLLSNVLFGFEVHGHLDNASNCVSMLPTAHMYGMMFEFLVEFCSGSHVHFLTRLPTPKIILDAMGQVKPDLIVTVPLVIEKIYKKKLEPIINRRDIRLLLRLPVIDEKILKKINNQLDEAFGGKFDEVIIGGAAFNREAEAFFRRIGFRFTVGYGMTECGPIITYARWNQTKLYSCGKAAPRMQVMIDSADPQNIPGEILVKGDNVFLGYYKNEQATAEAFTEDGWFRTGDMGVIDSDGFLFIKGRCKSMILGPSGQNIYPEEIEGEINNMPYVIESLVIEDNGGLRALVYPDSELAVADGLSKEELLARIQQSVKEMNAHQPNYCKVGAVELFPEEFEKTPKKSIKRYLYQRSK</sequence>
<accession>A0A9D2K994</accession>
<reference evidence="4" key="2">
    <citation type="submission" date="2021-04" db="EMBL/GenBank/DDBJ databases">
        <authorList>
            <person name="Gilroy R."/>
        </authorList>
    </citation>
    <scope>NUCLEOTIDE SEQUENCE</scope>
    <source>
        <strain evidence="4">Gambia16-554</strain>
    </source>
</reference>
<protein>
    <submittedName>
        <fullName evidence="4">AMP-binding protein</fullName>
    </submittedName>
</protein>
<dbReference type="EMBL" id="DXAW01000121">
    <property type="protein sequence ID" value="HIZ86283.1"/>
    <property type="molecule type" value="Genomic_DNA"/>
</dbReference>
<proteinExistence type="predicted"/>
<dbReference type="Pfam" id="PF00501">
    <property type="entry name" value="AMP-binding"/>
    <property type="match status" value="1"/>
</dbReference>
<dbReference type="PANTHER" id="PTHR43272">
    <property type="entry name" value="LONG-CHAIN-FATTY-ACID--COA LIGASE"/>
    <property type="match status" value="1"/>
</dbReference>
<evidence type="ECO:0000259" key="3">
    <source>
        <dbReference type="Pfam" id="PF00501"/>
    </source>
</evidence>
<feature type="domain" description="AMP-dependent synthetase/ligase" evidence="3">
    <location>
        <begin position="11"/>
        <end position="409"/>
    </location>
</feature>
<dbReference type="GO" id="GO:0004467">
    <property type="term" value="F:long-chain fatty acid-CoA ligase activity"/>
    <property type="evidence" value="ECO:0007669"/>
    <property type="project" value="TreeGrafter"/>
</dbReference>
<evidence type="ECO:0000256" key="2">
    <source>
        <dbReference type="ARBA" id="ARBA00022840"/>
    </source>
</evidence>
<dbReference type="InterPro" id="IPR020845">
    <property type="entry name" value="AMP-binding_CS"/>
</dbReference>
<dbReference type="PANTHER" id="PTHR43272:SF33">
    <property type="entry name" value="AMP-BINDING DOMAIN-CONTAINING PROTEIN-RELATED"/>
    <property type="match status" value="1"/>
</dbReference>
<evidence type="ECO:0000256" key="1">
    <source>
        <dbReference type="ARBA" id="ARBA00022741"/>
    </source>
</evidence>
<dbReference type="Gene3D" id="3.40.50.12780">
    <property type="entry name" value="N-terminal domain of ligase-like"/>
    <property type="match status" value="1"/>
</dbReference>